<evidence type="ECO:0000256" key="4">
    <source>
        <dbReference type="PROSITE-ProRule" id="PRU00510"/>
    </source>
</evidence>
<dbReference type="PROSITE" id="PS51128">
    <property type="entry name" value="ZF_DKSA_2"/>
    <property type="match status" value="1"/>
</dbReference>
<dbReference type="PANTHER" id="PTHR33823">
    <property type="entry name" value="RNA POLYMERASE-BINDING TRANSCRIPTION FACTOR DKSA-RELATED"/>
    <property type="match status" value="1"/>
</dbReference>
<accession>A0ABV4QQG8</accession>
<dbReference type="InterPro" id="IPR037187">
    <property type="entry name" value="DnaK_N"/>
</dbReference>
<feature type="zinc finger region" description="dksA C4-type" evidence="4">
    <location>
        <begin position="97"/>
        <end position="121"/>
    </location>
</feature>
<protein>
    <submittedName>
        <fullName evidence="6">TraR/DksA C4-type zinc finger protein</fullName>
    </submittedName>
</protein>
<feature type="domain" description="Zinc finger DksA/TraR C4-type" evidence="5">
    <location>
        <begin position="92"/>
        <end position="123"/>
    </location>
</feature>
<name>A0ABV4QQG8_9ACTN</name>
<dbReference type="Gene3D" id="1.20.120.910">
    <property type="entry name" value="DksA, coiled-coil domain"/>
    <property type="match status" value="1"/>
</dbReference>
<reference evidence="6 7" key="1">
    <citation type="submission" date="2023-11" db="EMBL/GenBank/DDBJ databases">
        <title>Actinomadura monticuli sp. nov., isolated from volcanic ash.</title>
        <authorList>
            <person name="Lee S.D."/>
            <person name="Yang H."/>
            <person name="Kim I.S."/>
        </authorList>
    </citation>
    <scope>NUCLEOTIDE SEQUENCE [LARGE SCALE GENOMIC DNA]</scope>
    <source>
        <strain evidence="6 7">DSM 45346</strain>
    </source>
</reference>
<organism evidence="6 7">
    <name type="scientific">Actinomadura chokoriensis</name>
    <dbReference type="NCBI Taxonomy" id="454156"/>
    <lineage>
        <taxon>Bacteria</taxon>
        <taxon>Bacillati</taxon>
        <taxon>Actinomycetota</taxon>
        <taxon>Actinomycetes</taxon>
        <taxon>Streptosporangiales</taxon>
        <taxon>Thermomonosporaceae</taxon>
        <taxon>Actinomadura</taxon>
    </lineage>
</organism>
<gene>
    <name evidence="6" type="ORF">SM436_01615</name>
</gene>
<evidence type="ECO:0000256" key="3">
    <source>
        <dbReference type="ARBA" id="ARBA00022833"/>
    </source>
</evidence>
<keyword evidence="7" id="KW-1185">Reference proteome</keyword>
<dbReference type="SUPFAM" id="SSF109635">
    <property type="entry name" value="DnaK suppressor protein DksA, alpha-hairpin domain"/>
    <property type="match status" value="1"/>
</dbReference>
<evidence type="ECO:0000313" key="6">
    <source>
        <dbReference type="EMBL" id="MFA1552379.1"/>
    </source>
</evidence>
<comment type="caution">
    <text evidence="6">The sequence shown here is derived from an EMBL/GenBank/DDBJ whole genome shotgun (WGS) entry which is preliminary data.</text>
</comment>
<keyword evidence="2" id="KW-0863">Zinc-finger</keyword>
<evidence type="ECO:0000259" key="5">
    <source>
        <dbReference type="Pfam" id="PF01258"/>
    </source>
</evidence>
<sequence>MSTSEATTRRKSTNSAEERLIAERAGTQELIASLSGDWDGVVDASAHTGVDDEHDPEGATIAFERARIEASLSRARARLADIDDALRRLGEGTYGVCEQCGGPVGDDRLAARPAARTCIACAGT</sequence>
<dbReference type="PANTHER" id="PTHR33823:SF4">
    <property type="entry name" value="GENERAL STRESS PROTEIN 16O"/>
    <property type="match status" value="1"/>
</dbReference>
<dbReference type="Proteomes" id="UP001569904">
    <property type="component" value="Unassembled WGS sequence"/>
</dbReference>
<dbReference type="InterPro" id="IPR000962">
    <property type="entry name" value="Znf_DskA_TraR"/>
</dbReference>
<dbReference type="SUPFAM" id="SSF57716">
    <property type="entry name" value="Glucocorticoid receptor-like (DNA-binding domain)"/>
    <property type="match status" value="1"/>
</dbReference>
<evidence type="ECO:0000313" key="7">
    <source>
        <dbReference type="Proteomes" id="UP001569904"/>
    </source>
</evidence>
<dbReference type="Pfam" id="PF01258">
    <property type="entry name" value="zf-dskA_traR"/>
    <property type="match status" value="1"/>
</dbReference>
<keyword evidence="3" id="KW-0862">Zinc</keyword>
<evidence type="ECO:0000256" key="2">
    <source>
        <dbReference type="ARBA" id="ARBA00022771"/>
    </source>
</evidence>
<dbReference type="EMBL" id="JAXCEH010000001">
    <property type="protein sequence ID" value="MFA1552379.1"/>
    <property type="molecule type" value="Genomic_DNA"/>
</dbReference>
<evidence type="ECO:0000256" key="1">
    <source>
        <dbReference type="ARBA" id="ARBA00022723"/>
    </source>
</evidence>
<proteinExistence type="predicted"/>
<dbReference type="RefSeq" id="WP_371938657.1">
    <property type="nucleotide sequence ID" value="NZ_JAXCEH010000001.1"/>
</dbReference>
<keyword evidence="1" id="KW-0479">Metal-binding</keyword>